<dbReference type="RefSeq" id="WP_275633861.1">
    <property type="nucleotide sequence ID" value="NZ_JARGYD010000006.1"/>
</dbReference>
<proteinExistence type="predicted"/>
<dbReference type="Pfam" id="PF03480">
    <property type="entry name" value="DctP"/>
    <property type="match status" value="1"/>
</dbReference>
<dbReference type="Gene3D" id="3.40.190.170">
    <property type="entry name" value="Bacterial extracellular solute-binding protein, family 7"/>
    <property type="match status" value="1"/>
</dbReference>
<name>A0ABV7GW76_9RHOB</name>
<accession>A0ABV7GW76</accession>
<evidence type="ECO:0000313" key="6">
    <source>
        <dbReference type="Proteomes" id="UP001595632"/>
    </source>
</evidence>
<feature type="signal peptide" evidence="4">
    <location>
        <begin position="1"/>
        <end position="23"/>
    </location>
</feature>
<comment type="subcellular location">
    <subcellularLocation>
        <location evidence="1">Periplasm</location>
    </subcellularLocation>
</comment>
<organism evidence="5 6">
    <name type="scientific">Psychromarinibacter halotolerans</name>
    <dbReference type="NCBI Taxonomy" id="1775175"/>
    <lineage>
        <taxon>Bacteria</taxon>
        <taxon>Pseudomonadati</taxon>
        <taxon>Pseudomonadota</taxon>
        <taxon>Alphaproteobacteria</taxon>
        <taxon>Rhodobacterales</taxon>
        <taxon>Paracoccaceae</taxon>
        <taxon>Psychromarinibacter</taxon>
    </lineage>
</organism>
<evidence type="ECO:0000256" key="1">
    <source>
        <dbReference type="ARBA" id="ARBA00004418"/>
    </source>
</evidence>
<dbReference type="InterPro" id="IPR038404">
    <property type="entry name" value="TRAP_DctP_sf"/>
</dbReference>
<evidence type="ECO:0000256" key="2">
    <source>
        <dbReference type="ARBA" id="ARBA00022729"/>
    </source>
</evidence>
<dbReference type="Proteomes" id="UP001595632">
    <property type="component" value="Unassembled WGS sequence"/>
</dbReference>
<gene>
    <name evidence="5" type="primary">dctP</name>
    <name evidence="5" type="ORF">ACFOGP_17020</name>
</gene>
<comment type="caution">
    <text evidence="5">The sequence shown here is derived from an EMBL/GenBank/DDBJ whole genome shotgun (WGS) entry which is preliminary data.</text>
</comment>
<keyword evidence="3" id="KW-0574">Periplasm</keyword>
<dbReference type="EMBL" id="JBHRTB010000010">
    <property type="protein sequence ID" value="MFC3144429.1"/>
    <property type="molecule type" value="Genomic_DNA"/>
</dbReference>
<protein>
    <submittedName>
        <fullName evidence="5">TRAP transporter substrate-binding protein DctP</fullName>
    </submittedName>
</protein>
<keyword evidence="6" id="KW-1185">Reference proteome</keyword>
<evidence type="ECO:0000256" key="4">
    <source>
        <dbReference type="SAM" id="SignalP"/>
    </source>
</evidence>
<sequence>MKLSTKVTALAAATALTSGALSAQELQYSTHLPPVVGVNSAGIQPLFDMVTEATGGDVTVKYFWAGQLFDAAGNFEAIRDGVIDVAFTQPEDAQADMPVNLIFADLYFMGEDPYATAAALNETILLDCESCRDEYANNNAMFMGAHATTPTLMSCAPEITSMDDLTGRKVIGQSTIAGWVNSFGGIQLDVPPPARLEAMERGVADCTIISAEWLEAFSLGEVVKTVIDTPNGSQFAISIATMNAETWDGLSDPVQEAFLTSMPKAIEGIIDNYTERDAAALEKWQGLGLTVTDLDGAYETALTAYLDGYEGRVIEDAEARGVSNAADIVHTFEENLEKWTAILSEKGTDDYAQLLWDEIYSKVDY</sequence>
<feature type="chain" id="PRO_5046830767" evidence="4">
    <location>
        <begin position="24"/>
        <end position="365"/>
    </location>
</feature>
<dbReference type="InterPro" id="IPR018389">
    <property type="entry name" value="DctP_fam"/>
</dbReference>
<dbReference type="PANTHER" id="PTHR33376:SF15">
    <property type="entry name" value="BLL6794 PROTEIN"/>
    <property type="match status" value="1"/>
</dbReference>
<reference evidence="6" key="1">
    <citation type="journal article" date="2019" name="Int. J. Syst. Evol. Microbiol.">
        <title>The Global Catalogue of Microorganisms (GCM) 10K type strain sequencing project: providing services to taxonomists for standard genome sequencing and annotation.</title>
        <authorList>
            <consortium name="The Broad Institute Genomics Platform"/>
            <consortium name="The Broad Institute Genome Sequencing Center for Infectious Disease"/>
            <person name="Wu L."/>
            <person name="Ma J."/>
        </authorList>
    </citation>
    <scope>NUCLEOTIDE SEQUENCE [LARGE SCALE GENOMIC DNA]</scope>
    <source>
        <strain evidence="6">KCTC 52366</strain>
    </source>
</reference>
<dbReference type="PANTHER" id="PTHR33376">
    <property type="match status" value="1"/>
</dbReference>
<evidence type="ECO:0000256" key="3">
    <source>
        <dbReference type="ARBA" id="ARBA00022764"/>
    </source>
</evidence>
<dbReference type="NCBIfam" id="NF037995">
    <property type="entry name" value="TRAP_S1"/>
    <property type="match status" value="1"/>
</dbReference>
<keyword evidence="2 4" id="KW-0732">Signal</keyword>
<evidence type="ECO:0000313" key="5">
    <source>
        <dbReference type="EMBL" id="MFC3144429.1"/>
    </source>
</evidence>